<keyword evidence="3" id="KW-1185">Reference proteome</keyword>
<organism evidence="2 3">
    <name type="scientific">Proteus vulgaris</name>
    <dbReference type="NCBI Taxonomy" id="585"/>
    <lineage>
        <taxon>Bacteria</taxon>
        <taxon>Pseudomonadati</taxon>
        <taxon>Pseudomonadota</taxon>
        <taxon>Gammaproteobacteria</taxon>
        <taxon>Enterobacterales</taxon>
        <taxon>Morganellaceae</taxon>
        <taxon>Proteus</taxon>
    </lineage>
</organism>
<dbReference type="Proteomes" id="UP000503287">
    <property type="component" value="Chromosome"/>
</dbReference>
<feature type="signal peptide" evidence="1">
    <location>
        <begin position="1"/>
        <end position="19"/>
    </location>
</feature>
<protein>
    <recommendedName>
        <fullName evidence="4">Lipoprotein</fullName>
    </recommendedName>
</protein>
<keyword evidence="1" id="KW-0732">Signal</keyword>
<proteinExistence type="predicted"/>
<dbReference type="EMBL" id="CP047344">
    <property type="protein sequence ID" value="QIF93245.1"/>
    <property type="molecule type" value="Genomic_DNA"/>
</dbReference>
<dbReference type="AlphaFoldDB" id="A0A6G6SFF1"/>
<dbReference type="RefSeq" id="WP_164526015.1">
    <property type="nucleotide sequence ID" value="NZ_CP047344.1"/>
</dbReference>
<gene>
    <name evidence="2" type="ORF">GTH24_04730</name>
</gene>
<evidence type="ECO:0008006" key="4">
    <source>
        <dbReference type="Google" id="ProtNLM"/>
    </source>
</evidence>
<evidence type="ECO:0000256" key="1">
    <source>
        <dbReference type="SAM" id="SignalP"/>
    </source>
</evidence>
<accession>A0A6G6SFF1</accession>
<evidence type="ECO:0000313" key="3">
    <source>
        <dbReference type="Proteomes" id="UP000503287"/>
    </source>
</evidence>
<evidence type="ECO:0000313" key="2">
    <source>
        <dbReference type="EMBL" id="QIF93245.1"/>
    </source>
</evidence>
<name>A0A6G6SFF1_PROVU</name>
<feature type="chain" id="PRO_5028984274" description="Lipoprotein" evidence="1">
    <location>
        <begin position="20"/>
        <end position="57"/>
    </location>
</feature>
<reference evidence="2 3" key="1">
    <citation type="submission" date="2020-01" db="EMBL/GenBank/DDBJ databases">
        <title>The genomic epidemiology of tigecycline resistance gene tet(X) variants in a swine farm in China.</title>
        <authorList>
            <person name="Peng K."/>
            <person name="Li R."/>
        </authorList>
    </citation>
    <scope>NUCLEOTIDE SEQUENCE [LARGE SCALE GENOMIC DNA]</scope>
    <source>
        <strain evidence="2 3">ZN3</strain>
    </source>
</reference>
<sequence length="57" mass="6548">MNKLYILIITLLFASYAGACFHSKTEKYTTSFYELAQSSPSTFDATRCVWPPCDDDW</sequence>